<evidence type="ECO:0000313" key="6">
    <source>
        <dbReference type="EMBL" id="KAH7058971.1"/>
    </source>
</evidence>
<protein>
    <submittedName>
        <fullName evidence="6">Meiosis-specific APC/C activator protein AMA1</fullName>
    </submittedName>
</protein>
<sequence length="705" mass="76808">MDDVAKACLPTPPASPASSSLNEESIQKDADGDLVLPDADAPQKSNRLPQRFRTSPHSSIRWAPSNKSAHRARLTSKKLDRFIPPRKSPRNSRESLRLGTATANLSNFEKTARQRHPASDPFSRKVPRSRMVQDSFRSLRVQGSTARGSSSPLDLNHPLALRHGPRQISDGAVWNVGGSAVVTDSVTGIPDGHGGMLSSGTNAPLHTSMFLTESDPISEQEAHENRLAYAMGIDQAQRVLGTFDDKAYGVPPTPGNKAWDVHEEKGPVWMDCQWTKPGSSIILDAPGLRDDFYCSLLAYSKTAKCLAVALGSNVYLWSESEGVGTPQNINAASNGHVTSLSFSSTEGSKGILAIGRADGSVTLWSVFEDETRFRTQQPRPISCVSFAPKTVKRSSMRDPAMIIHTEQLLIGDEVGNVFFFSVEWPTGTHRDLFDWPGAMTLLARFTVHSQQICGLAWSLGGEFFATGGNDNNCFLFETKEVLSTPPVVQSMAIHRTTSGSHQYTVTPSSSSVPSMLFNHAKHKWTLNAAVKAIAFCPWQRGLLAVGGGSNDRCIHFYHTISGACLATIDCSAQVTGLIWSNTRREICATFGFAQPEHSFRIAVFSWPTCEQLVAIPWTEEHRALYAIPYPGGPNDGRTKGEGGAWCSRTQVEGCIVVATSDSSIKFHEVWSEERRLPTSVTSIFGGSEILGELHGVEKDTGRTIR</sequence>
<organism evidence="6 7">
    <name type="scientific">Macrophomina phaseolina</name>
    <dbReference type="NCBI Taxonomy" id="35725"/>
    <lineage>
        <taxon>Eukaryota</taxon>
        <taxon>Fungi</taxon>
        <taxon>Dikarya</taxon>
        <taxon>Ascomycota</taxon>
        <taxon>Pezizomycotina</taxon>
        <taxon>Dothideomycetes</taxon>
        <taxon>Dothideomycetes incertae sedis</taxon>
        <taxon>Botryosphaeriales</taxon>
        <taxon>Botryosphaeriaceae</taxon>
        <taxon>Macrophomina</taxon>
    </lineage>
</organism>
<feature type="region of interest" description="Disordered" evidence="4">
    <location>
        <begin position="1"/>
        <end position="77"/>
    </location>
</feature>
<evidence type="ECO:0000256" key="2">
    <source>
        <dbReference type="ARBA" id="ARBA00022574"/>
    </source>
</evidence>
<dbReference type="InterPro" id="IPR036322">
    <property type="entry name" value="WD40_repeat_dom_sf"/>
</dbReference>
<comment type="similarity">
    <text evidence="1">Belongs to the WD repeat CDC20/Fizzy family.</text>
</comment>
<evidence type="ECO:0000256" key="1">
    <source>
        <dbReference type="ARBA" id="ARBA00006445"/>
    </source>
</evidence>
<dbReference type="PANTHER" id="PTHR19918:SF5">
    <property type="entry name" value="MEIOSIS-SPECIFIC APC_C ACTIVATOR PROTEIN AMA1"/>
    <property type="match status" value="1"/>
</dbReference>
<dbReference type="Pfam" id="PF24807">
    <property type="entry name" value="WD40_CDC20-Fz"/>
    <property type="match status" value="1"/>
</dbReference>
<dbReference type="SUPFAM" id="SSF50978">
    <property type="entry name" value="WD40 repeat-like"/>
    <property type="match status" value="1"/>
</dbReference>
<keyword evidence="7" id="KW-1185">Reference proteome</keyword>
<reference evidence="6 7" key="1">
    <citation type="journal article" date="2021" name="Nat. Commun.">
        <title>Genetic determinants of endophytism in the Arabidopsis root mycobiome.</title>
        <authorList>
            <person name="Mesny F."/>
            <person name="Miyauchi S."/>
            <person name="Thiergart T."/>
            <person name="Pickel B."/>
            <person name="Atanasova L."/>
            <person name="Karlsson M."/>
            <person name="Huettel B."/>
            <person name="Barry K.W."/>
            <person name="Haridas S."/>
            <person name="Chen C."/>
            <person name="Bauer D."/>
            <person name="Andreopoulos W."/>
            <person name="Pangilinan J."/>
            <person name="LaButti K."/>
            <person name="Riley R."/>
            <person name="Lipzen A."/>
            <person name="Clum A."/>
            <person name="Drula E."/>
            <person name="Henrissat B."/>
            <person name="Kohler A."/>
            <person name="Grigoriev I.V."/>
            <person name="Martin F.M."/>
            <person name="Hacquard S."/>
        </authorList>
    </citation>
    <scope>NUCLEOTIDE SEQUENCE [LARGE SCALE GENOMIC DNA]</scope>
    <source>
        <strain evidence="6 7">MPI-SDFR-AT-0080</strain>
    </source>
</reference>
<name>A0ABQ8GKR8_9PEZI</name>
<dbReference type="Gene3D" id="2.130.10.10">
    <property type="entry name" value="YVTN repeat-like/Quinoprotein amine dehydrogenase"/>
    <property type="match status" value="1"/>
</dbReference>
<evidence type="ECO:0000313" key="7">
    <source>
        <dbReference type="Proteomes" id="UP000774617"/>
    </source>
</evidence>
<dbReference type="EMBL" id="JAGTJR010000006">
    <property type="protein sequence ID" value="KAH7058971.1"/>
    <property type="molecule type" value="Genomic_DNA"/>
</dbReference>
<feature type="domain" description="CDC20/Fizzy WD40" evidence="5">
    <location>
        <begin position="283"/>
        <end position="626"/>
    </location>
</feature>
<dbReference type="SMART" id="SM00320">
    <property type="entry name" value="WD40"/>
    <property type="match status" value="3"/>
</dbReference>
<evidence type="ECO:0000256" key="3">
    <source>
        <dbReference type="ARBA" id="ARBA00022737"/>
    </source>
</evidence>
<dbReference type="PANTHER" id="PTHR19918">
    <property type="entry name" value="CELL DIVISION CYCLE 20 CDC20 FIZZY -RELATED"/>
    <property type="match status" value="1"/>
</dbReference>
<dbReference type="Proteomes" id="UP000774617">
    <property type="component" value="Unassembled WGS sequence"/>
</dbReference>
<keyword evidence="3" id="KW-0677">Repeat</keyword>
<keyword evidence="2" id="KW-0853">WD repeat</keyword>
<evidence type="ECO:0000256" key="4">
    <source>
        <dbReference type="SAM" id="MobiDB-lite"/>
    </source>
</evidence>
<dbReference type="InterPro" id="IPR001680">
    <property type="entry name" value="WD40_rpt"/>
</dbReference>
<proteinExistence type="inferred from homology"/>
<feature type="compositionally biased region" description="Polar residues" evidence="4">
    <location>
        <begin position="43"/>
        <end position="58"/>
    </location>
</feature>
<dbReference type="InterPro" id="IPR056150">
    <property type="entry name" value="WD40_CDC20-Fz"/>
</dbReference>
<feature type="region of interest" description="Disordered" evidence="4">
    <location>
        <begin position="110"/>
        <end position="131"/>
    </location>
</feature>
<accession>A0ABQ8GKR8</accession>
<gene>
    <name evidence="6" type="ORF">B0J12DRAFT_566742</name>
</gene>
<comment type="caution">
    <text evidence="6">The sequence shown here is derived from an EMBL/GenBank/DDBJ whole genome shotgun (WGS) entry which is preliminary data.</text>
</comment>
<dbReference type="InterPro" id="IPR033010">
    <property type="entry name" value="Cdc20/Fizzy"/>
</dbReference>
<evidence type="ECO:0000259" key="5">
    <source>
        <dbReference type="Pfam" id="PF24807"/>
    </source>
</evidence>
<dbReference type="InterPro" id="IPR015943">
    <property type="entry name" value="WD40/YVTN_repeat-like_dom_sf"/>
</dbReference>